<reference evidence="7" key="1">
    <citation type="submission" date="2024-05" db="EMBL/GenBank/DDBJ databases">
        <authorList>
            <person name="Kim S."/>
            <person name="Heo J."/>
            <person name="Choi H."/>
            <person name="Choi Y."/>
            <person name="Kwon S.-W."/>
            <person name="Kim Y."/>
        </authorList>
    </citation>
    <scope>NUCLEOTIDE SEQUENCE</scope>
    <source>
        <strain evidence="7">KACC 23699</strain>
    </source>
</reference>
<dbReference type="SUPFAM" id="SSF52540">
    <property type="entry name" value="P-loop containing nucleoside triphosphate hydrolases"/>
    <property type="match status" value="1"/>
</dbReference>
<evidence type="ECO:0000256" key="2">
    <source>
        <dbReference type="ARBA" id="ARBA00022643"/>
    </source>
</evidence>
<organism evidence="7">
    <name type="scientific">Pedococcus sp. KACC 23699</name>
    <dbReference type="NCBI Taxonomy" id="3149228"/>
    <lineage>
        <taxon>Bacteria</taxon>
        <taxon>Bacillati</taxon>
        <taxon>Actinomycetota</taxon>
        <taxon>Actinomycetes</taxon>
        <taxon>Micrococcales</taxon>
        <taxon>Intrasporangiaceae</taxon>
        <taxon>Pedococcus</taxon>
    </lineage>
</organism>
<dbReference type="PANTHER" id="PTHR42847">
    <property type="entry name" value="ALKANESULFONATE MONOOXYGENASE"/>
    <property type="match status" value="1"/>
</dbReference>
<name>A0AAU7JNT3_9MICO</name>
<dbReference type="InterPro" id="IPR027417">
    <property type="entry name" value="P-loop_NTPase"/>
</dbReference>
<dbReference type="Pfam" id="PF13671">
    <property type="entry name" value="AAA_33"/>
    <property type="match status" value="1"/>
</dbReference>
<dbReference type="SUPFAM" id="SSF51679">
    <property type="entry name" value="Bacterial luciferase-like"/>
    <property type="match status" value="1"/>
</dbReference>
<gene>
    <name evidence="7" type="ORF">ABEG17_10700</name>
</gene>
<evidence type="ECO:0000259" key="6">
    <source>
        <dbReference type="Pfam" id="PF00296"/>
    </source>
</evidence>
<feature type="region of interest" description="Disordered" evidence="5">
    <location>
        <begin position="329"/>
        <end position="352"/>
    </location>
</feature>
<evidence type="ECO:0000256" key="1">
    <source>
        <dbReference type="ARBA" id="ARBA00022630"/>
    </source>
</evidence>
<dbReference type="RefSeq" id="WP_406829465.1">
    <property type="nucleotide sequence ID" value="NZ_CP157483.1"/>
</dbReference>
<proteinExistence type="predicted"/>
<dbReference type="InterPro" id="IPR036661">
    <property type="entry name" value="Luciferase-like_sf"/>
</dbReference>
<dbReference type="PANTHER" id="PTHR42847:SF4">
    <property type="entry name" value="ALKANESULFONATE MONOOXYGENASE-RELATED"/>
    <property type="match status" value="1"/>
</dbReference>
<keyword evidence="4" id="KW-0503">Monooxygenase</keyword>
<keyword evidence="2" id="KW-0288">FMN</keyword>
<keyword evidence="1" id="KW-0285">Flavoprotein</keyword>
<dbReference type="InterPro" id="IPR050172">
    <property type="entry name" value="SsuD_RutA_monooxygenase"/>
</dbReference>
<evidence type="ECO:0000313" key="7">
    <source>
        <dbReference type="EMBL" id="XBO42061.1"/>
    </source>
</evidence>
<protein>
    <submittedName>
        <fullName evidence="7">LLM class flavin-dependent oxidoreductase</fullName>
    </submittedName>
</protein>
<sequence>MLPDPALVVLVGPSGAGKSSWAAARYRPQEVVSSDALRAVVGSGEHDLDASPDAFAVLDQVVAARLRRGLTTVVDTLGLDATRREHYLALGRSARMPCVAVLFETPDAVCRERNSQRDRRVPSRVLARQLASRAVAAAAVATEGWDDVVLVDDRDPSDRARTTRLLPAATARAGTARVHDTGLPEVVLQVSRFPWGTNPAGWLSSVALAAAEAGCSGIALMDHLIQIPQVDRAWEPIPEPWVTLGLLAGLDTDLRLGTLVSPVTFRPAGVTAKAVATLDVLSGGRAFVGVGAGWWEREHLAFGQPFPGAAERLDLLESSIETMRALWGAGTKPHDGERVSLPETTAYPRPLGRPQVVVGGSGEVRTLRIAARQGDACNLPSELETLRHKVSVLRQHCDDAGRDPAEVAVTVLDVPVLGHDRDDTWQRVERLRGRSAAATFARRHHAGEAAVHARRYRELAQEGVATVFLALPDLDGAADLERVAAILADG</sequence>
<dbReference type="Gene3D" id="3.40.50.300">
    <property type="entry name" value="P-loop containing nucleotide triphosphate hydrolases"/>
    <property type="match status" value="1"/>
</dbReference>
<dbReference type="Pfam" id="PF00296">
    <property type="entry name" value="Bac_luciferase"/>
    <property type="match status" value="1"/>
</dbReference>
<keyword evidence="3" id="KW-0560">Oxidoreductase</keyword>
<evidence type="ECO:0000256" key="5">
    <source>
        <dbReference type="SAM" id="MobiDB-lite"/>
    </source>
</evidence>
<dbReference type="EMBL" id="CP157483">
    <property type="protein sequence ID" value="XBO42061.1"/>
    <property type="molecule type" value="Genomic_DNA"/>
</dbReference>
<accession>A0AAU7JNT3</accession>
<dbReference type="Gene3D" id="3.20.20.30">
    <property type="entry name" value="Luciferase-like domain"/>
    <property type="match status" value="1"/>
</dbReference>
<evidence type="ECO:0000256" key="3">
    <source>
        <dbReference type="ARBA" id="ARBA00023002"/>
    </source>
</evidence>
<feature type="domain" description="Luciferase-like" evidence="6">
    <location>
        <begin position="206"/>
        <end position="473"/>
    </location>
</feature>
<dbReference type="GO" id="GO:0046306">
    <property type="term" value="P:alkanesulfonate catabolic process"/>
    <property type="evidence" value="ECO:0007669"/>
    <property type="project" value="TreeGrafter"/>
</dbReference>
<dbReference type="InterPro" id="IPR011251">
    <property type="entry name" value="Luciferase-like_dom"/>
</dbReference>
<dbReference type="AlphaFoldDB" id="A0AAU7JNT3"/>
<dbReference type="GO" id="GO:0008726">
    <property type="term" value="F:alkanesulfonate monooxygenase activity"/>
    <property type="evidence" value="ECO:0007669"/>
    <property type="project" value="TreeGrafter"/>
</dbReference>
<evidence type="ECO:0000256" key="4">
    <source>
        <dbReference type="ARBA" id="ARBA00023033"/>
    </source>
</evidence>